<name>A0ABQ8RYX4_PERAM</name>
<dbReference type="PROSITE" id="PS50950">
    <property type="entry name" value="ZF_THAP"/>
    <property type="match status" value="1"/>
</dbReference>
<dbReference type="SUPFAM" id="SSF57716">
    <property type="entry name" value="Glucocorticoid receptor-like (DNA-binding domain)"/>
    <property type="match status" value="1"/>
</dbReference>
<evidence type="ECO:0000256" key="4">
    <source>
        <dbReference type="ARBA" id="ARBA00023125"/>
    </source>
</evidence>
<gene>
    <name evidence="8" type="ORF">ANN_26692</name>
</gene>
<keyword evidence="4 5" id="KW-0238">DNA-binding</keyword>
<dbReference type="EMBL" id="JAJSOF020000039">
    <property type="protein sequence ID" value="KAJ4426893.1"/>
    <property type="molecule type" value="Genomic_DNA"/>
</dbReference>
<feature type="domain" description="THAP-type" evidence="7">
    <location>
        <begin position="89"/>
        <end position="186"/>
    </location>
</feature>
<dbReference type="SUPFAM" id="SSF52087">
    <property type="entry name" value="CRAL/TRIO domain"/>
    <property type="match status" value="1"/>
</dbReference>
<accession>A0ABQ8RYX4</accession>
<evidence type="ECO:0000256" key="6">
    <source>
        <dbReference type="SAM" id="MobiDB-lite"/>
    </source>
</evidence>
<sequence length="314" mass="36215">MVKEFGAPGKDVVHKIWLEFGLNEQRMKESVEALKKWLAMEPHLPEESGTCFFPMPELTPEGDRVIMMKYLSKDAMNYLHEDLARLCLMTTEVRMCEEYCFSDIFILDLENYTVGHASKMTFTTAKKGEVCLMKWCVAISREGDKPRTLWTSNKKSRVCRRHFKEDDFSISTTLKCLLPNVVPSVFDDFPRHKQNVSNISRRNKRRITEVVNNIHPAKKINPIKETKKSPMLLFYKKQEGIDVSTQTLPLDFILVPGEYRNYVDAGTQTDESDDSCGLVTRAYVSKKADDTTTQTNSERERVSRRRTSDTGEKS</sequence>
<evidence type="ECO:0000256" key="2">
    <source>
        <dbReference type="ARBA" id="ARBA00022771"/>
    </source>
</evidence>
<dbReference type="InterPro" id="IPR036865">
    <property type="entry name" value="CRAL-TRIO_dom_sf"/>
</dbReference>
<keyword evidence="9" id="KW-1185">Reference proteome</keyword>
<protein>
    <recommendedName>
        <fullName evidence="7">THAP-type domain-containing protein</fullName>
    </recommendedName>
</protein>
<dbReference type="Gene3D" id="3.40.525.10">
    <property type="entry name" value="CRAL-TRIO lipid binding domain"/>
    <property type="match status" value="1"/>
</dbReference>
<keyword evidence="2 5" id="KW-0863">Zinc-finger</keyword>
<evidence type="ECO:0000313" key="8">
    <source>
        <dbReference type="EMBL" id="KAJ4426893.1"/>
    </source>
</evidence>
<keyword evidence="3" id="KW-0862">Zinc</keyword>
<feature type="region of interest" description="Disordered" evidence="6">
    <location>
        <begin position="284"/>
        <end position="314"/>
    </location>
</feature>
<evidence type="ECO:0000259" key="7">
    <source>
        <dbReference type="PROSITE" id="PS50950"/>
    </source>
</evidence>
<comment type="caution">
    <text evidence="8">The sequence shown here is derived from an EMBL/GenBank/DDBJ whole genome shotgun (WGS) entry which is preliminary data.</text>
</comment>
<organism evidence="8 9">
    <name type="scientific">Periplaneta americana</name>
    <name type="common">American cockroach</name>
    <name type="synonym">Blatta americana</name>
    <dbReference type="NCBI Taxonomy" id="6978"/>
    <lineage>
        <taxon>Eukaryota</taxon>
        <taxon>Metazoa</taxon>
        <taxon>Ecdysozoa</taxon>
        <taxon>Arthropoda</taxon>
        <taxon>Hexapoda</taxon>
        <taxon>Insecta</taxon>
        <taxon>Pterygota</taxon>
        <taxon>Neoptera</taxon>
        <taxon>Polyneoptera</taxon>
        <taxon>Dictyoptera</taxon>
        <taxon>Blattodea</taxon>
        <taxon>Blattoidea</taxon>
        <taxon>Blattidae</taxon>
        <taxon>Blattinae</taxon>
        <taxon>Periplaneta</taxon>
    </lineage>
</organism>
<feature type="compositionally biased region" description="Basic and acidic residues" evidence="6">
    <location>
        <begin position="297"/>
        <end position="314"/>
    </location>
</feature>
<proteinExistence type="predicted"/>
<dbReference type="Pfam" id="PF05485">
    <property type="entry name" value="THAP"/>
    <property type="match status" value="1"/>
</dbReference>
<evidence type="ECO:0000256" key="3">
    <source>
        <dbReference type="ARBA" id="ARBA00022833"/>
    </source>
</evidence>
<keyword evidence="1" id="KW-0479">Metal-binding</keyword>
<evidence type="ECO:0000313" key="9">
    <source>
        <dbReference type="Proteomes" id="UP001148838"/>
    </source>
</evidence>
<dbReference type="SMART" id="SM00980">
    <property type="entry name" value="THAP"/>
    <property type="match status" value="1"/>
</dbReference>
<dbReference type="InterPro" id="IPR006612">
    <property type="entry name" value="THAP_Znf"/>
</dbReference>
<reference evidence="8 9" key="1">
    <citation type="journal article" date="2022" name="Allergy">
        <title>Genome assembly and annotation of Periplaneta americana reveal a comprehensive cockroach allergen profile.</title>
        <authorList>
            <person name="Wang L."/>
            <person name="Xiong Q."/>
            <person name="Saelim N."/>
            <person name="Wang L."/>
            <person name="Nong W."/>
            <person name="Wan A.T."/>
            <person name="Shi M."/>
            <person name="Liu X."/>
            <person name="Cao Q."/>
            <person name="Hui J.H.L."/>
            <person name="Sookrung N."/>
            <person name="Leung T.F."/>
            <person name="Tungtrongchitr A."/>
            <person name="Tsui S.K.W."/>
        </authorList>
    </citation>
    <scope>NUCLEOTIDE SEQUENCE [LARGE SCALE GENOMIC DNA]</scope>
    <source>
        <strain evidence="8">PWHHKU_190912</strain>
    </source>
</reference>
<dbReference type="Proteomes" id="UP001148838">
    <property type="component" value="Unassembled WGS sequence"/>
</dbReference>
<evidence type="ECO:0000256" key="1">
    <source>
        <dbReference type="ARBA" id="ARBA00022723"/>
    </source>
</evidence>
<evidence type="ECO:0000256" key="5">
    <source>
        <dbReference type="PROSITE-ProRule" id="PRU00309"/>
    </source>
</evidence>